<feature type="transmembrane region" description="Helical" evidence="1">
    <location>
        <begin position="37"/>
        <end position="56"/>
    </location>
</feature>
<dbReference type="EMBL" id="WQLB01000003">
    <property type="protein sequence ID" value="MVN85697.1"/>
    <property type="molecule type" value="Genomic_DNA"/>
</dbReference>
<keyword evidence="3" id="KW-1185">Reference proteome</keyword>
<reference evidence="2 3" key="1">
    <citation type="submission" date="2019-12" db="EMBL/GenBank/DDBJ databases">
        <title>Deinococcus sp. HMF7620 Genome sequencing and assembly.</title>
        <authorList>
            <person name="Kang H."/>
            <person name="Kim H."/>
            <person name="Joh K."/>
        </authorList>
    </citation>
    <scope>NUCLEOTIDE SEQUENCE [LARGE SCALE GENOMIC DNA]</scope>
    <source>
        <strain evidence="2 3">HMF7620</strain>
    </source>
</reference>
<dbReference type="RefSeq" id="WP_157457724.1">
    <property type="nucleotide sequence ID" value="NZ_WQLB01000003.1"/>
</dbReference>
<evidence type="ECO:0000313" key="2">
    <source>
        <dbReference type="EMBL" id="MVN85697.1"/>
    </source>
</evidence>
<accession>A0A7C9LKB9</accession>
<dbReference type="AlphaFoldDB" id="A0A7C9LKB9"/>
<comment type="caution">
    <text evidence="2">The sequence shown here is derived from an EMBL/GenBank/DDBJ whole genome shotgun (WGS) entry which is preliminary data.</text>
</comment>
<keyword evidence="1" id="KW-0472">Membrane</keyword>
<dbReference type="Proteomes" id="UP000483286">
    <property type="component" value="Unassembled WGS sequence"/>
</dbReference>
<protein>
    <submittedName>
        <fullName evidence="2">Uncharacterized protein</fullName>
    </submittedName>
</protein>
<organism evidence="2 3">
    <name type="scientific">Deinococcus arboris</name>
    <dbReference type="NCBI Taxonomy" id="2682977"/>
    <lineage>
        <taxon>Bacteria</taxon>
        <taxon>Thermotogati</taxon>
        <taxon>Deinococcota</taxon>
        <taxon>Deinococci</taxon>
        <taxon>Deinococcales</taxon>
        <taxon>Deinococcaceae</taxon>
        <taxon>Deinococcus</taxon>
    </lineage>
</organism>
<gene>
    <name evidence="2" type="ORF">GO986_02845</name>
</gene>
<name>A0A7C9LKB9_9DEIO</name>
<keyword evidence="1" id="KW-1133">Transmembrane helix</keyword>
<evidence type="ECO:0000256" key="1">
    <source>
        <dbReference type="SAM" id="Phobius"/>
    </source>
</evidence>
<proteinExistence type="predicted"/>
<evidence type="ECO:0000313" key="3">
    <source>
        <dbReference type="Proteomes" id="UP000483286"/>
    </source>
</evidence>
<sequence>MDALIGLVVQLLGLLFWSVFGVGVLGALLTLYAAGVGWPPLVVALLGLGTLAAWGWSVRGWWRAWRAG</sequence>
<keyword evidence="1" id="KW-0812">Transmembrane</keyword>